<keyword evidence="5 15" id="KW-0347">Helicase</keyword>
<dbReference type="GO" id="GO:0005829">
    <property type="term" value="C:cytosol"/>
    <property type="evidence" value="ECO:0007669"/>
    <property type="project" value="TreeGrafter"/>
</dbReference>
<proteinExistence type="predicted"/>
<dbReference type="PROSITE" id="PS51198">
    <property type="entry name" value="UVRD_HELICASE_ATP_BIND"/>
    <property type="match status" value="1"/>
</dbReference>
<dbReference type="EC" id="5.6.2.4" evidence="12"/>
<dbReference type="GO" id="GO:0004527">
    <property type="term" value="F:exonuclease activity"/>
    <property type="evidence" value="ECO:0007669"/>
    <property type="project" value="UniProtKB-KW"/>
</dbReference>
<comment type="caution">
    <text evidence="19">The sequence shown here is derived from an EMBL/GenBank/DDBJ whole genome shotgun (WGS) entry which is preliminary data.</text>
</comment>
<dbReference type="PROSITE" id="PS51217">
    <property type="entry name" value="UVRD_HELICASE_CTER"/>
    <property type="match status" value="1"/>
</dbReference>
<dbReference type="Gene3D" id="1.10.486.10">
    <property type="entry name" value="PCRA, domain 4"/>
    <property type="match status" value="1"/>
</dbReference>
<evidence type="ECO:0000313" key="20">
    <source>
        <dbReference type="Proteomes" id="UP000253941"/>
    </source>
</evidence>
<name>A0A369TBU6_9PROT</name>
<keyword evidence="4 15" id="KW-0378">Hydrolase</keyword>
<evidence type="ECO:0000259" key="17">
    <source>
        <dbReference type="PROSITE" id="PS51198"/>
    </source>
</evidence>
<dbReference type="InterPro" id="IPR014151">
    <property type="entry name" value="DNA_helicase_AddA"/>
</dbReference>
<evidence type="ECO:0000256" key="2">
    <source>
        <dbReference type="ARBA" id="ARBA00022741"/>
    </source>
</evidence>
<evidence type="ECO:0000256" key="4">
    <source>
        <dbReference type="ARBA" id="ARBA00022801"/>
    </source>
</evidence>
<dbReference type="InterPro" id="IPR038726">
    <property type="entry name" value="PDDEXK_AddAB-type"/>
</dbReference>
<comment type="catalytic activity">
    <reaction evidence="11">
        <text>Couples ATP hydrolysis with the unwinding of duplex DNA by translocating in the 3'-5' direction.</text>
        <dbReference type="EC" id="5.6.2.4"/>
    </reaction>
</comment>
<evidence type="ECO:0000256" key="16">
    <source>
        <dbReference type="SAM" id="MobiDB-lite"/>
    </source>
</evidence>
<evidence type="ECO:0000256" key="13">
    <source>
        <dbReference type="ARBA" id="ARBA00034923"/>
    </source>
</evidence>
<dbReference type="GO" id="GO:0043138">
    <property type="term" value="F:3'-5' DNA helicase activity"/>
    <property type="evidence" value="ECO:0007669"/>
    <property type="project" value="UniProtKB-EC"/>
</dbReference>
<dbReference type="InterPro" id="IPR011604">
    <property type="entry name" value="PDDEXK-like_dom_sf"/>
</dbReference>
<evidence type="ECO:0000256" key="10">
    <source>
        <dbReference type="ARBA" id="ARBA00023235"/>
    </source>
</evidence>
<dbReference type="Pfam" id="PF00580">
    <property type="entry name" value="UvrD-helicase"/>
    <property type="match status" value="1"/>
</dbReference>
<dbReference type="SUPFAM" id="SSF52540">
    <property type="entry name" value="P-loop containing nucleoside triphosphate hydrolases"/>
    <property type="match status" value="1"/>
</dbReference>
<dbReference type="InterPro" id="IPR027417">
    <property type="entry name" value="P-loop_NTPase"/>
</dbReference>
<evidence type="ECO:0000256" key="9">
    <source>
        <dbReference type="ARBA" id="ARBA00023204"/>
    </source>
</evidence>
<dbReference type="AlphaFoldDB" id="A0A369TBU6"/>
<dbReference type="Gene3D" id="3.40.50.300">
    <property type="entry name" value="P-loop containing nucleotide triphosphate hydrolases"/>
    <property type="match status" value="3"/>
</dbReference>
<dbReference type="Gene3D" id="3.90.320.10">
    <property type="match status" value="1"/>
</dbReference>
<dbReference type="Pfam" id="PF13361">
    <property type="entry name" value="UvrD_C"/>
    <property type="match status" value="1"/>
</dbReference>
<dbReference type="GO" id="GO:0033202">
    <property type="term" value="C:DNA helicase complex"/>
    <property type="evidence" value="ECO:0007669"/>
    <property type="project" value="TreeGrafter"/>
</dbReference>
<keyword evidence="2 15" id="KW-0547">Nucleotide-binding</keyword>
<evidence type="ECO:0000256" key="8">
    <source>
        <dbReference type="ARBA" id="ARBA00023125"/>
    </source>
</evidence>
<keyword evidence="20" id="KW-1185">Reference proteome</keyword>
<dbReference type="InterPro" id="IPR014016">
    <property type="entry name" value="UvrD-like_ATP-bd"/>
</dbReference>
<feature type="binding site" evidence="15">
    <location>
        <begin position="39"/>
        <end position="46"/>
    </location>
    <ligand>
        <name>ATP</name>
        <dbReference type="ChEBI" id="CHEBI:30616"/>
    </ligand>
</feature>
<dbReference type="NCBIfam" id="TIGR02784">
    <property type="entry name" value="addA_alphas"/>
    <property type="match status" value="1"/>
</dbReference>
<keyword evidence="1" id="KW-0540">Nuclease</keyword>
<dbReference type="PANTHER" id="PTHR11070">
    <property type="entry name" value="UVRD / RECB / PCRA DNA HELICASE FAMILY MEMBER"/>
    <property type="match status" value="1"/>
</dbReference>
<evidence type="ECO:0000256" key="5">
    <source>
        <dbReference type="ARBA" id="ARBA00022806"/>
    </source>
</evidence>
<feature type="domain" description="UvrD-like helicase ATP-binding" evidence="17">
    <location>
        <begin position="18"/>
        <end position="511"/>
    </location>
</feature>
<keyword evidence="6" id="KW-0269">Exonuclease</keyword>
<dbReference type="GO" id="GO:0003677">
    <property type="term" value="F:DNA binding"/>
    <property type="evidence" value="ECO:0007669"/>
    <property type="project" value="UniProtKB-KW"/>
</dbReference>
<evidence type="ECO:0000256" key="12">
    <source>
        <dbReference type="ARBA" id="ARBA00034808"/>
    </source>
</evidence>
<dbReference type="Proteomes" id="UP000253941">
    <property type="component" value="Unassembled WGS sequence"/>
</dbReference>
<accession>A0A369TBU6</accession>
<dbReference type="Pfam" id="PF12705">
    <property type="entry name" value="PDDEXK_1"/>
    <property type="match status" value="1"/>
</dbReference>
<dbReference type="InterPro" id="IPR014017">
    <property type="entry name" value="DNA_helicase_UvrD-like_C"/>
</dbReference>
<evidence type="ECO:0000256" key="6">
    <source>
        <dbReference type="ARBA" id="ARBA00022839"/>
    </source>
</evidence>
<feature type="region of interest" description="Disordered" evidence="16">
    <location>
        <begin position="1"/>
        <end position="34"/>
    </location>
</feature>
<dbReference type="SUPFAM" id="SSF52980">
    <property type="entry name" value="Restriction endonuclease-like"/>
    <property type="match status" value="1"/>
</dbReference>
<protein>
    <recommendedName>
        <fullName evidence="12">DNA 3'-5' helicase</fullName>
        <ecNumber evidence="12">5.6.2.4</ecNumber>
    </recommendedName>
    <alternativeName>
        <fullName evidence="13">DNA 3'-5' helicase II</fullName>
    </alternativeName>
</protein>
<dbReference type="GO" id="GO:0005524">
    <property type="term" value="F:ATP binding"/>
    <property type="evidence" value="ECO:0007669"/>
    <property type="project" value="UniProtKB-UniRule"/>
</dbReference>
<keyword evidence="10" id="KW-0413">Isomerase</keyword>
<dbReference type="Gene3D" id="3.30.160.800">
    <property type="match status" value="1"/>
</dbReference>
<evidence type="ECO:0000256" key="1">
    <source>
        <dbReference type="ARBA" id="ARBA00022722"/>
    </source>
</evidence>
<reference evidence="19 20" key="1">
    <citation type="submission" date="2018-07" db="EMBL/GenBank/DDBJ databases">
        <title>Venubactetium sediminum gen. nov., sp. nov., isolated from a marine solar saltern.</title>
        <authorList>
            <person name="Wang S."/>
        </authorList>
    </citation>
    <scope>NUCLEOTIDE SEQUENCE [LARGE SCALE GENOMIC DNA]</scope>
    <source>
        <strain evidence="19 20">WD2A32</strain>
    </source>
</reference>
<sequence length="1164" mass="127588">MSTGDVTDPSAGHADTRKREAQQAQRRASDPAASVWVAASAGTGKTKVLTDRVLSLMLAGTPPAKILCLTFTKAAAAEMSNRLAARLAGWATAGDTDLDSALHELTGQRPDDAMRRRARELFARVLDAPGGMKIQTIHAFCQSVLARFPLEAGVPPHFQVLDERSAAEMLQAAREEVLARAGSGDDWGEDAARLAEALSEVTAQASEMTFNDLMAELIRQRGRLARLLREAGGMDALAAGIRETLDVAEDDRPADVVARACRDDAFDAMGLRVAETAMRQGTKTEQGKADILKAWLDAPAPDRGARFDDYAGLFLTAKGEVRSRLLTKQAAEVGGALEVMEAEAERLLTVRERINATVVARATAGLLRLGAAILDAYERHKRRRALLDYDDLIIVTRDLLQRPGIAPWVLFKLDGGLDHVLIDEAQDTNPEQWEVVGALTDEFFAGEGAAEGRDAGTRTVFAVGDAKQSIYSFQRAEPAAFARMRRHFAERARQARHGWSSVELNVSFRSTDAVLAAVDAVFAQPDARDGVLFGEDALRHEPVRAGHAGLVELWPPAEPGDAGEPEAWAPPVEAEGQAPPRQRLARLIAARIARWTQGETPDGILHARGRPIVPGDVLVLVRRRNEFVEELVRELKLRQVPVAGVDRMVLSEQLAVMDLAALGRFLLLPEDDLTLACVLKGPLIGLSEERLFELAYGREGRLWDALRSRAGENADFEDAHARLGDLLARADFTPPYELYAELLGAGRGRERILARLGPEANDPIDEFLALALAYEREHVPSLEGFLHWLEAGQQEVKRDAEHGGNAVRVMTVHGAKGLQAPIVFLPDTLQVPTQSDKLLWDDGTGLALWPPRKEFDDEVAGGLRAAARADQEPEYRRLLYVAMTRAEDRLYICGWNTQRSGQEHCWYKLIQRGLAGVAEPAAFDFTADLPDGWQGEGLRLETAQRTESESKTAVQESELPPTPLPDWAQSPPRPEPAPPRPLAPSRPPDAEPPVRSPLEGDNGASYQRGRLIHRLLQSLPDLADSQRRAAAERFLASPVHGLDSAQQAQIVEETLAVLENPEFAALFGPGSAAEVPIVGLLDGEKGPEAVTGQIDRLLVTDEIVTVVDYKTNRPPPRTPEEVPDVYRRQLRGYRRLLEKVYPGRRIETWLLWTDGPRMMQISDA</sequence>
<feature type="region of interest" description="Disordered" evidence="16">
    <location>
        <begin position="942"/>
        <end position="1004"/>
    </location>
</feature>
<gene>
    <name evidence="19" type="primary">addA</name>
    <name evidence="19" type="ORF">DRB17_18355</name>
</gene>
<feature type="compositionally biased region" description="Pro residues" evidence="16">
    <location>
        <begin position="971"/>
        <end position="995"/>
    </location>
</feature>
<feature type="domain" description="UvrD-like helicase C-terminal" evidence="18">
    <location>
        <begin position="540"/>
        <end position="817"/>
    </location>
</feature>
<keyword evidence="3" id="KW-0227">DNA damage</keyword>
<evidence type="ECO:0000256" key="11">
    <source>
        <dbReference type="ARBA" id="ARBA00034617"/>
    </source>
</evidence>
<keyword evidence="9" id="KW-0234">DNA repair</keyword>
<dbReference type="EMBL" id="QPMH01000028">
    <property type="protein sequence ID" value="RDD60396.1"/>
    <property type="molecule type" value="Genomic_DNA"/>
</dbReference>
<dbReference type="InterPro" id="IPR000212">
    <property type="entry name" value="DNA_helicase_UvrD/REP"/>
</dbReference>
<evidence type="ECO:0000256" key="14">
    <source>
        <dbReference type="ARBA" id="ARBA00048988"/>
    </source>
</evidence>
<evidence type="ECO:0000256" key="3">
    <source>
        <dbReference type="ARBA" id="ARBA00022763"/>
    </source>
</evidence>
<organism evidence="19 20">
    <name type="scientific">Ferruginivarius sediminum</name>
    <dbReference type="NCBI Taxonomy" id="2661937"/>
    <lineage>
        <taxon>Bacteria</taxon>
        <taxon>Pseudomonadati</taxon>
        <taxon>Pseudomonadota</taxon>
        <taxon>Alphaproteobacteria</taxon>
        <taxon>Rhodospirillales</taxon>
        <taxon>Rhodospirillaceae</taxon>
        <taxon>Ferruginivarius</taxon>
    </lineage>
</organism>
<evidence type="ECO:0000259" key="18">
    <source>
        <dbReference type="PROSITE" id="PS51217"/>
    </source>
</evidence>
<dbReference type="InterPro" id="IPR011335">
    <property type="entry name" value="Restrct_endonuc-II-like"/>
</dbReference>
<dbReference type="RefSeq" id="WP_114583684.1">
    <property type="nucleotide sequence ID" value="NZ_QPMH01000028.1"/>
</dbReference>
<keyword evidence="8" id="KW-0238">DNA-binding</keyword>
<evidence type="ECO:0000313" key="19">
    <source>
        <dbReference type="EMBL" id="RDD60396.1"/>
    </source>
</evidence>
<comment type="catalytic activity">
    <reaction evidence="14">
        <text>ATP + H2O = ADP + phosphate + H(+)</text>
        <dbReference type="Rhea" id="RHEA:13065"/>
        <dbReference type="ChEBI" id="CHEBI:15377"/>
        <dbReference type="ChEBI" id="CHEBI:15378"/>
        <dbReference type="ChEBI" id="CHEBI:30616"/>
        <dbReference type="ChEBI" id="CHEBI:43474"/>
        <dbReference type="ChEBI" id="CHEBI:456216"/>
        <dbReference type="EC" id="5.6.2.4"/>
    </reaction>
</comment>
<keyword evidence="7 15" id="KW-0067">ATP-binding</keyword>
<evidence type="ECO:0000256" key="7">
    <source>
        <dbReference type="ARBA" id="ARBA00022840"/>
    </source>
</evidence>
<dbReference type="GO" id="GO:0000725">
    <property type="term" value="P:recombinational repair"/>
    <property type="evidence" value="ECO:0007669"/>
    <property type="project" value="TreeGrafter"/>
</dbReference>
<dbReference type="PANTHER" id="PTHR11070:SF2">
    <property type="entry name" value="ATP-DEPENDENT DNA HELICASE SRS2"/>
    <property type="match status" value="1"/>
</dbReference>
<evidence type="ECO:0000256" key="15">
    <source>
        <dbReference type="PROSITE-ProRule" id="PRU00560"/>
    </source>
</evidence>